<evidence type="ECO:0000256" key="1">
    <source>
        <dbReference type="SAM" id="Coils"/>
    </source>
</evidence>
<comment type="caution">
    <text evidence="3">The sequence shown here is derived from an EMBL/GenBank/DDBJ whole genome shotgun (WGS) entry which is preliminary data.</text>
</comment>
<gene>
    <name evidence="3" type="ORF">ACFSDE_15490</name>
</gene>
<organism evidence="3 4">
    <name type="scientific">Nocardioides aestuarii</name>
    <dbReference type="NCBI Taxonomy" id="252231"/>
    <lineage>
        <taxon>Bacteria</taxon>
        <taxon>Bacillati</taxon>
        <taxon>Actinomycetota</taxon>
        <taxon>Actinomycetes</taxon>
        <taxon>Propionibacteriales</taxon>
        <taxon>Nocardioidaceae</taxon>
        <taxon>Nocardioides</taxon>
    </lineage>
</organism>
<dbReference type="InterPro" id="IPR005135">
    <property type="entry name" value="Endo/exonuclease/phosphatase"/>
</dbReference>
<keyword evidence="3" id="KW-0378">Hydrolase</keyword>
<dbReference type="Pfam" id="PF03372">
    <property type="entry name" value="Exo_endo_phos"/>
    <property type="match status" value="1"/>
</dbReference>
<keyword evidence="1" id="KW-0175">Coiled coil</keyword>
<evidence type="ECO:0000313" key="3">
    <source>
        <dbReference type="EMBL" id="MFD1948205.1"/>
    </source>
</evidence>
<feature type="coiled-coil region" evidence="1">
    <location>
        <begin position="78"/>
        <end position="108"/>
    </location>
</feature>
<dbReference type="InterPro" id="IPR036691">
    <property type="entry name" value="Endo/exonu/phosph_ase_sf"/>
</dbReference>
<evidence type="ECO:0000313" key="4">
    <source>
        <dbReference type="Proteomes" id="UP001597351"/>
    </source>
</evidence>
<accession>A0ABW4TQK1</accession>
<keyword evidence="4" id="KW-1185">Reference proteome</keyword>
<dbReference type="EMBL" id="JBHUGD010000003">
    <property type="protein sequence ID" value="MFD1948205.1"/>
    <property type="molecule type" value="Genomic_DNA"/>
</dbReference>
<keyword evidence="3" id="KW-0540">Nuclease</keyword>
<sequence length="352" mass="37289">MPNPSHRAPETGARRLSRAGAALLAVVLVVPVVAGVVIARRFDGDAGAATAAAQSLPRVQELVDARQLVPVRRVVAATEVEKIDLEALRAEREAAKAEKAEKAATSNEPFEVRVGSFNVLGSQHTAPGGDRQRYPPASTRNVGAVNLIGKHGVDILGTQELQADQLAALTSRTGMAAYPGNAWGSTETDNSILWDPGVFEMVSGSQFTITFMGHPHPQPILRLRHLATGREFYVVNTHPSAGGGRYAAERSAGQNALVSVVNNLKAEGVPVLVTGDMNDREAFYCSVPPRTGLVASNGGSYSGGCRPPASPLPVDWVLGYDVGWSGYWRDTTPVTQRTSDHYFISALASFGG</sequence>
<reference evidence="4" key="1">
    <citation type="journal article" date="2019" name="Int. J. Syst. Evol. Microbiol.">
        <title>The Global Catalogue of Microorganisms (GCM) 10K type strain sequencing project: providing services to taxonomists for standard genome sequencing and annotation.</title>
        <authorList>
            <consortium name="The Broad Institute Genomics Platform"/>
            <consortium name="The Broad Institute Genome Sequencing Center for Infectious Disease"/>
            <person name="Wu L."/>
            <person name="Ma J."/>
        </authorList>
    </citation>
    <scope>NUCLEOTIDE SEQUENCE [LARGE SCALE GENOMIC DNA]</scope>
    <source>
        <strain evidence="4">CGMCC 1.12477</strain>
    </source>
</reference>
<dbReference type="Proteomes" id="UP001597351">
    <property type="component" value="Unassembled WGS sequence"/>
</dbReference>
<dbReference type="RefSeq" id="WP_343920031.1">
    <property type="nucleotide sequence ID" value="NZ_BAAAJT010000002.1"/>
</dbReference>
<evidence type="ECO:0000259" key="2">
    <source>
        <dbReference type="Pfam" id="PF03372"/>
    </source>
</evidence>
<name>A0ABW4TQK1_9ACTN</name>
<dbReference type="SUPFAM" id="SSF56219">
    <property type="entry name" value="DNase I-like"/>
    <property type="match status" value="1"/>
</dbReference>
<protein>
    <submittedName>
        <fullName evidence="3">Endonuclease/exonuclease/phosphatase family protein</fullName>
    </submittedName>
</protein>
<dbReference type="GO" id="GO:0004519">
    <property type="term" value="F:endonuclease activity"/>
    <property type="evidence" value="ECO:0007669"/>
    <property type="project" value="UniProtKB-KW"/>
</dbReference>
<keyword evidence="3" id="KW-0255">Endonuclease</keyword>
<proteinExistence type="predicted"/>
<feature type="domain" description="Endonuclease/exonuclease/phosphatase" evidence="2">
    <location>
        <begin position="116"/>
        <end position="341"/>
    </location>
</feature>
<dbReference type="Gene3D" id="3.60.10.10">
    <property type="entry name" value="Endonuclease/exonuclease/phosphatase"/>
    <property type="match status" value="1"/>
</dbReference>